<dbReference type="Gene3D" id="2.40.160.50">
    <property type="entry name" value="membrane protein fhac: a member of the omp85/tpsb transporter family"/>
    <property type="match status" value="1"/>
</dbReference>
<organism evidence="14 15">
    <name type="scientific">Comamonas testosteroni</name>
    <name type="common">Pseudomonas testosteroni</name>
    <dbReference type="NCBI Taxonomy" id="285"/>
    <lineage>
        <taxon>Bacteria</taxon>
        <taxon>Pseudomonadati</taxon>
        <taxon>Pseudomonadota</taxon>
        <taxon>Betaproteobacteria</taxon>
        <taxon>Burkholderiales</taxon>
        <taxon>Comamonadaceae</taxon>
        <taxon>Comamonas</taxon>
    </lineage>
</organism>
<dbReference type="InterPro" id="IPR039910">
    <property type="entry name" value="D15-like"/>
</dbReference>
<evidence type="ECO:0000256" key="6">
    <source>
        <dbReference type="ARBA" id="ARBA00022729"/>
    </source>
</evidence>
<evidence type="ECO:0000256" key="9">
    <source>
        <dbReference type="ARBA" id="ARBA00033063"/>
    </source>
</evidence>
<dbReference type="RefSeq" id="WP_034348545.1">
    <property type="nucleotide sequence ID" value="NZ_UFXL01000001.1"/>
</dbReference>
<name>A0A8B4S8B3_COMTE</name>
<protein>
    <recommendedName>
        <fullName evidence="3">Translocation and assembly module subunit TamA</fullName>
    </recommendedName>
    <alternativeName>
        <fullName evidence="9">Autotransporter assembly factor TamA</fullName>
    </alternativeName>
</protein>
<dbReference type="AlphaFoldDB" id="A0A8B4S8B3"/>
<keyword evidence="7" id="KW-0472">Membrane</keyword>
<keyword evidence="8" id="KW-0998">Cell outer membrane</keyword>
<evidence type="ECO:0000313" key="14">
    <source>
        <dbReference type="EMBL" id="SUY79474.1"/>
    </source>
</evidence>
<dbReference type="Pfam" id="PF17243">
    <property type="entry name" value="POTRA_TamA_1"/>
    <property type="match status" value="1"/>
</dbReference>
<gene>
    <name evidence="14" type="ORF">NCTC10698_04413</name>
</gene>
<keyword evidence="4" id="KW-1134">Transmembrane beta strand</keyword>
<accession>A0A8B4S8B3</accession>
<evidence type="ECO:0000256" key="8">
    <source>
        <dbReference type="ARBA" id="ARBA00023237"/>
    </source>
</evidence>
<evidence type="ECO:0000259" key="13">
    <source>
        <dbReference type="Pfam" id="PF17243"/>
    </source>
</evidence>
<dbReference type="Gene3D" id="3.10.20.310">
    <property type="entry name" value="membrane protein fhac"/>
    <property type="match status" value="2"/>
</dbReference>
<evidence type="ECO:0000256" key="1">
    <source>
        <dbReference type="ARBA" id="ARBA00004442"/>
    </source>
</evidence>
<dbReference type="Proteomes" id="UP000255070">
    <property type="component" value="Unassembled WGS sequence"/>
</dbReference>
<comment type="caution">
    <text evidence="14">The sequence shown here is derived from an EMBL/GenBank/DDBJ whole genome shotgun (WGS) entry which is preliminary data.</text>
</comment>
<dbReference type="GO" id="GO:0009279">
    <property type="term" value="C:cell outer membrane"/>
    <property type="evidence" value="ECO:0007669"/>
    <property type="project" value="UniProtKB-SubCell"/>
</dbReference>
<proteinExistence type="inferred from homology"/>
<evidence type="ECO:0000256" key="10">
    <source>
        <dbReference type="ARBA" id="ARBA00093548"/>
    </source>
</evidence>
<dbReference type="Pfam" id="PF01103">
    <property type="entry name" value="Omp85"/>
    <property type="match status" value="1"/>
</dbReference>
<reference evidence="14 15" key="1">
    <citation type="submission" date="2018-06" db="EMBL/GenBank/DDBJ databases">
        <authorList>
            <consortium name="Pathogen Informatics"/>
            <person name="Doyle S."/>
        </authorList>
    </citation>
    <scope>NUCLEOTIDE SEQUENCE [LARGE SCALE GENOMIC DNA]</scope>
    <source>
        <strain evidence="14 15">NCTC10698</strain>
    </source>
</reference>
<keyword evidence="15" id="KW-1185">Reference proteome</keyword>
<feature type="signal peptide" evidence="11">
    <location>
        <begin position="1"/>
        <end position="30"/>
    </location>
</feature>
<dbReference type="PANTHER" id="PTHR12815">
    <property type="entry name" value="SORTING AND ASSEMBLY MACHINERY SAMM50 PROTEIN FAMILY MEMBER"/>
    <property type="match status" value="1"/>
</dbReference>
<evidence type="ECO:0000256" key="3">
    <source>
        <dbReference type="ARBA" id="ARBA00015419"/>
    </source>
</evidence>
<evidence type="ECO:0000256" key="5">
    <source>
        <dbReference type="ARBA" id="ARBA00022692"/>
    </source>
</evidence>
<sequence length="635" mass="69885">MPQTLPLKKPALRPALLLGAALLLSGCSLLSPKDKEAEAMGIDTSGPPAFTLEVDAPKQVRALLEQHLELKRFRHQPDLQRRELTRLLGATDANVRELIGTLGYFSPTVTVELTDTPEEEAPRKVVVKVDPGPPTIIEKSEVRFTGVNASDELGTSQRLQIEETWPLQAGEQFSQSAWSSAKSGGLKELQKRRYPLARIDTSLADVDADTNKAQVSVSYAPGPAYTFGPLQIDGAERYDPVRTARIARLPEGQEYDLQSMLDAQQRLVSSGYYDSVFLSLADSPQQAATEAERDEQRKNQGAAITSPVIAKVREAKLQKWVFGVGLSTDTGPRLSIDHTYNKVPGLNWRAVSKLQLDRKNPLISTQLVGLPGENLWRWFASGKLERAPAGDFYTNSAQMRFGRSKAEDRIERNMYLQYDYAKTQGAGAPPGASSLLANYGWTARYFDNNLLPTSGFGLALEAGAGTTLTPQRSPFGRLTGRWLSLIPLGERDEETRRHSRLQLKAGVGAVMAKKDVDLPTTIMFLTGGDNTVRGYGYQSIGARTDNGRVIAGRYLAMGSVEWQRPITIKGNTQDFEHAVFIDAGTVGDDINRLYTRVGFGTGIRWKSPVGPIQADLAWGAQEQQLRLHLRLGFTF</sequence>
<dbReference type="InterPro" id="IPR035243">
    <property type="entry name" value="TamA_POTRA_Dom_1"/>
</dbReference>
<comment type="subcellular location">
    <subcellularLocation>
        <location evidence="1">Cell outer membrane</location>
    </subcellularLocation>
</comment>
<keyword evidence="6 11" id="KW-0732">Signal</keyword>
<evidence type="ECO:0000313" key="15">
    <source>
        <dbReference type="Proteomes" id="UP000255070"/>
    </source>
</evidence>
<evidence type="ECO:0000256" key="7">
    <source>
        <dbReference type="ARBA" id="ARBA00023136"/>
    </source>
</evidence>
<dbReference type="PANTHER" id="PTHR12815:SF47">
    <property type="entry name" value="TRANSLOCATION AND ASSEMBLY MODULE SUBUNIT TAMA"/>
    <property type="match status" value="1"/>
</dbReference>
<feature type="domain" description="Bacterial surface antigen (D15)" evidence="12">
    <location>
        <begin position="415"/>
        <end position="635"/>
    </location>
</feature>
<dbReference type="InterPro" id="IPR000184">
    <property type="entry name" value="Bac_surfAg_D15"/>
</dbReference>
<comment type="subunit">
    <text evidence="10">Interacts with TamB to form the translocation and assembly module (TAM).</text>
</comment>
<comment type="similarity">
    <text evidence="2">Belongs to the TamA family.</text>
</comment>
<evidence type="ECO:0000256" key="2">
    <source>
        <dbReference type="ARBA" id="ARBA00010248"/>
    </source>
</evidence>
<evidence type="ECO:0000256" key="11">
    <source>
        <dbReference type="SAM" id="SignalP"/>
    </source>
</evidence>
<keyword evidence="5" id="KW-0812">Transmembrane</keyword>
<evidence type="ECO:0000259" key="12">
    <source>
        <dbReference type="Pfam" id="PF01103"/>
    </source>
</evidence>
<feature type="domain" description="TamA POTRA" evidence="13">
    <location>
        <begin position="58"/>
        <end position="131"/>
    </location>
</feature>
<dbReference type="EMBL" id="UFXL01000001">
    <property type="protein sequence ID" value="SUY79474.1"/>
    <property type="molecule type" value="Genomic_DNA"/>
</dbReference>
<evidence type="ECO:0000256" key="4">
    <source>
        <dbReference type="ARBA" id="ARBA00022452"/>
    </source>
</evidence>
<feature type="chain" id="PRO_5032630616" description="Translocation and assembly module subunit TamA" evidence="11">
    <location>
        <begin position="31"/>
        <end position="635"/>
    </location>
</feature>